<organism evidence="1 2">
    <name type="scientific">Rugamonas fusca</name>
    <dbReference type="NCBI Taxonomy" id="2758568"/>
    <lineage>
        <taxon>Bacteria</taxon>
        <taxon>Pseudomonadati</taxon>
        <taxon>Pseudomonadota</taxon>
        <taxon>Betaproteobacteria</taxon>
        <taxon>Burkholderiales</taxon>
        <taxon>Oxalobacteraceae</taxon>
        <taxon>Telluria group</taxon>
        <taxon>Rugamonas</taxon>
    </lineage>
</organism>
<reference evidence="1 2" key="1">
    <citation type="submission" date="2020-07" db="EMBL/GenBank/DDBJ databases">
        <title>Novel species isolated from subtropical streams in China.</title>
        <authorList>
            <person name="Lu H."/>
        </authorList>
    </citation>
    <scope>NUCLEOTIDE SEQUENCE [LARGE SCALE GENOMIC DNA]</scope>
    <source>
        <strain evidence="1 2">FT3S</strain>
    </source>
</reference>
<proteinExistence type="predicted"/>
<dbReference type="AlphaFoldDB" id="A0A7W2EIW2"/>
<evidence type="ECO:0000313" key="1">
    <source>
        <dbReference type="EMBL" id="MBA5606765.1"/>
    </source>
</evidence>
<evidence type="ECO:0000313" key="2">
    <source>
        <dbReference type="Proteomes" id="UP000566711"/>
    </source>
</evidence>
<keyword evidence="2" id="KW-1185">Reference proteome</keyword>
<gene>
    <name evidence="1" type="ORF">H3H36_15515</name>
</gene>
<protein>
    <submittedName>
        <fullName evidence="1">Uncharacterized protein</fullName>
    </submittedName>
</protein>
<dbReference type="RefSeq" id="WP_182218989.1">
    <property type="nucleotide sequence ID" value="NZ_JACEZS010000012.1"/>
</dbReference>
<sequence>MSTEKTPTPRTNLDKVVDAGIALKEVSGMRAAAKFMATLGVPDAVIARVLCEPAWRRRAASRD</sequence>
<comment type="caution">
    <text evidence="1">The sequence shown here is derived from an EMBL/GenBank/DDBJ whole genome shotgun (WGS) entry which is preliminary data.</text>
</comment>
<dbReference type="EMBL" id="JACEZS010000012">
    <property type="protein sequence ID" value="MBA5606765.1"/>
    <property type="molecule type" value="Genomic_DNA"/>
</dbReference>
<name>A0A7W2EIW2_9BURK</name>
<dbReference type="Proteomes" id="UP000566711">
    <property type="component" value="Unassembled WGS sequence"/>
</dbReference>
<accession>A0A7W2EIW2</accession>